<feature type="transmembrane region" description="Helical" evidence="12">
    <location>
        <begin position="212"/>
        <end position="239"/>
    </location>
</feature>
<dbReference type="EC" id="2.4.1.-" evidence="12"/>
<accession>A0A177A8Y3</accession>
<evidence type="ECO:0000256" key="4">
    <source>
        <dbReference type="ARBA" id="ARBA00022676"/>
    </source>
</evidence>
<dbReference type="GO" id="GO:0005789">
    <property type="term" value="C:endoplasmic reticulum membrane"/>
    <property type="evidence" value="ECO:0007669"/>
    <property type="project" value="UniProtKB-SubCell"/>
</dbReference>
<dbReference type="GO" id="GO:0052917">
    <property type="term" value="F:dol-P-Man:Man(7)GlcNAc(2)-PP-Dol alpha-1,6-mannosyltransferase activity"/>
    <property type="evidence" value="ECO:0007669"/>
    <property type="project" value="UniProtKB-EC"/>
</dbReference>
<comment type="similarity">
    <text evidence="3 12">Belongs to the glycosyltransferase 22 family.</text>
</comment>
<dbReference type="OrthoDB" id="19039at2759"/>
<dbReference type="Pfam" id="PF03901">
    <property type="entry name" value="Glyco_transf_22"/>
    <property type="match status" value="1"/>
</dbReference>
<dbReference type="eggNOG" id="KOG2516">
    <property type="taxonomic scope" value="Eukaryota"/>
</dbReference>
<keyword evidence="4 12" id="KW-0328">Glycosyltransferase</keyword>
<dbReference type="PANTHER" id="PTHR22760:SF1">
    <property type="entry name" value="DOL-P-MAN:MAN(7)GLCNAC(2)-PP-DOL ALPHA-1,6-MANNOSYLTRANSFERASE"/>
    <property type="match status" value="1"/>
</dbReference>
<evidence type="ECO:0000256" key="3">
    <source>
        <dbReference type="ARBA" id="ARBA00007063"/>
    </source>
</evidence>
<comment type="function">
    <text evidence="10">Mannosyltransferase that operates in the biosynthetic pathway of dolichol-linked oligosaccharides, the glycan precursors employed in protein asparagine (N)-glycosylation. The assembly of dolichol-linked oligosaccharides begins on the cytosolic side of the endoplasmic reticulum membrane and finishes in its lumen. The sequential addition of sugars to dolichol pyrophosphate produces dolichol-linked oligosaccharides containing fourteen sugars, including two GlcNAcs, nine mannoses and three glucoses. Once assembled, the oligosaccharide is transferred from the lipid to nascent proteins by oligosaccharyltransferases. In the lumen of the endoplasmic reticulum, adds the eighth mannose residue in an alpha-1,6 linkage onto Man(7)GlcNAc(2)-PP-dolichol to produce Man(8)GlcNAc(2)-PP-dolichol.</text>
</comment>
<proteinExistence type="inferred from homology"/>
<comment type="pathway">
    <text evidence="2">Protein modification; protein glycosylation.</text>
</comment>
<dbReference type="UniPathway" id="UPA00378"/>
<feature type="chain" id="PRO_5008056429" description="Mannosyltransferase" evidence="13">
    <location>
        <begin position="23"/>
        <end position="627"/>
    </location>
</feature>
<evidence type="ECO:0000256" key="7">
    <source>
        <dbReference type="ARBA" id="ARBA00022824"/>
    </source>
</evidence>
<evidence type="ECO:0000256" key="10">
    <source>
        <dbReference type="ARBA" id="ARBA00044721"/>
    </source>
</evidence>
<sequence>MRALQTTLPLLLPALILLHLLAAPYTKVEESFNLQATHDILVHPPPLSPSTFAPHIRTTYDHISFPGAVPRTFIGSLLLAQLTRAFLHATSFAYIRTFANAFLGTPLHFVHSQLLFHSLVNGSAQQTARFILGSLTAAALLRYARALSRAFGKGVGGWYILLQATQFHIPFYASRTLPNTFALLLTTEAARSFLPVPGNNAANQRSQVRRGIYLLVAAGVVFRAEIALLLATQVGFLLWTRRTTLRTVIFAGLPAAALSITASVIVDSAFWLRPVWPELASFIFNAYHGASSEWGVSPWHTYFTSSLPKLLLNPLAIPMLAAALYFPATSRAARGLVIPQLAFVALYSAQPHKEARFVIYTIPPLTAAAALGASYIWTRRARTVGYRIGALALVGGVGVSFVAAMGMLFVSALNYPGGEALWELHQRVGMDRQIGMVREGEVVRVHMDVLSCMTGITRFQEAAPSKPVWRADLLPAWGDSGVHPGKGGRRDWEVEWAYDKTEDKAALRDVRFWDQFDYALMEDRRKALGNWRLMGVVWGFAGGVEVLRPGEEMWHESDKDVWNLVVKGPWESWRSEDVGWGVVMEMMGRGGFKEVVRRFVTRGWWVGPRMEHKIHIMARVVPVVDEE</sequence>
<keyword evidence="8 12" id="KW-1133">Transmembrane helix</keyword>
<comment type="catalytic activity">
    <reaction evidence="11">
        <text>an alpha-D-Man-(1-&gt;2)-alpha-D-Man-(1-&gt;2)-alpha-D-Man-(1-&gt;3)-[alpha-D-Man-(1-&gt;2)-alpha-D-Man-(1-&gt;3)-alpha-D-Man-(1-&gt;6)]-beta-D-Man-(1-&gt;4)-beta-D-GlcNAc-(1-&gt;4)-alpha-D-GlcNAc-diphospho-di-trans,poly-cis-dolichol + a di-trans,poly-cis-dolichyl beta-D-mannosyl phosphate = an alpha-D-Man-(1-&gt;2)-alpha-D-Man-(1-&gt;2)-alpha-D-Man-(1-&gt;3)-[alpha-D-Man-(1-&gt;2)-alpha-D-Man-(1-&gt;3)-[alpha-D-Man-(1-&gt;6)]-alpha-D-Man-(1-&gt;6)]-beta-D-Man-(1-&gt;4)-beta-D-GlcNAc-(1-&gt;4)-alpha-D-GlcNAc-diphospho-di-trans,poly-cis-dolichol + a di-trans,poly-cis-dolichyl phosphate + H(+)</text>
        <dbReference type="Rhea" id="RHEA:29535"/>
        <dbReference type="Rhea" id="RHEA-COMP:19498"/>
        <dbReference type="Rhea" id="RHEA-COMP:19501"/>
        <dbReference type="Rhea" id="RHEA-COMP:19518"/>
        <dbReference type="Rhea" id="RHEA-COMP:19519"/>
        <dbReference type="ChEBI" id="CHEBI:15378"/>
        <dbReference type="ChEBI" id="CHEBI:57683"/>
        <dbReference type="ChEBI" id="CHEBI:58211"/>
        <dbReference type="ChEBI" id="CHEBI:132517"/>
        <dbReference type="ChEBI" id="CHEBI:132519"/>
        <dbReference type="EC" id="2.4.1.260"/>
    </reaction>
    <physiologicalReaction direction="left-to-right" evidence="11">
        <dbReference type="Rhea" id="RHEA:29536"/>
    </physiologicalReaction>
</comment>
<evidence type="ECO:0000256" key="9">
    <source>
        <dbReference type="ARBA" id="ARBA00023136"/>
    </source>
</evidence>
<gene>
    <name evidence="14" type="primary">ALG12</name>
    <name evidence="14" type="ORF">VC83_05047</name>
</gene>
<keyword evidence="9 12" id="KW-0472">Membrane</keyword>
<organism evidence="14">
    <name type="scientific">Pseudogymnoascus destructans</name>
    <dbReference type="NCBI Taxonomy" id="655981"/>
    <lineage>
        <taxon>Eukaryota</taxon>
        <taxon>Fungi</taxon>
        <taxon>Dikarya</taxon>
        <taxon>Ascomycota</taxon>
        <taxon>Pezizomycotina</taxon>
        <taxon>Leotiomycetes</taxon>
        <taxon>Thelebolales</taxon>
        <taxon>Thelebolaceae</taxon>
        <taxon>Pseudogymnoascus</taxon>
    </lineage>
</organism>
<feature type="signal peptide" evidence="13">
    <location>
        <begin position="1"/>
        <end position="22"/>
    </location>
</feature>
<dbReference type="GeneID" id="36288114"/>
<evidence type="ECO:0000256" key="13">
    <source>
        <dbReference type="SAM" id="SignalP"/>
    </source>
</evidence>
<dbReference type="Proteomes" id="UP000077154">
    <property type="component" value="Unassembled WGS sequence"/>
</dbReference>
<dbReference type="RefSeq" id="XP_024323904.1">
    <property type="nucleotide sequence ID" value="XM_024468672.1"/>
</dbReference>
<dbReference type="GO" id="GO:0006487">
    <property type="term" value="P:protein N-linked glycosylation"/>
    <property type="evidence" value="ECO:0007669"/>
    <property type="project" value="TreeGrafter"/>
</dbReference>
<comment type="subcellular location">
    <subcellularLocation>
        <location evidence="1 12">Endoplasmic reticulum membrane</location>
        <topology evidence="1 12">Multi-pass membrane protein</topology>
    </subcellularLocation>
</comment>
<keyword evidence="6 12" id="KW-0812">Transmembrane</keyword>
<evidence type="ECO:0000256" key="5">
    <source>
        <dbReference type="ARBA" id="ARBA00022679"/>
    </source>
</evidence>
<evidence type="ECO:0000256" key="2">
    <source>
        <dbReference type="ARBA" id="ARBA00004922"/>
    </source>
</evidence>
<dbReference type="PANTHER" id="PTHR22760">
    <property type="entry name" value="GLYCOSYLTRANSFERASE"/>
    <property type="match status" value="1"/>
</dbReference>
<feature type="transmembrane region" description="Helical" evidence="12">
    <location>
        <begin position="390"/>
        <end position="410"/>
    </location>
</feature>
<evidence type="ECO:0000256" key="1">
    <source>
        <dbReference type="ARBA" id="ARBA00004477"/>
    </source>
</evidence>
<feature type="transmembrane region" description="Helical" evidence="12">
    <location>
        <begin position="248"/>
        <end position="272"/>
    </location>
</feature>
<dbReference type="VEuPathDB" id="FungiDB:GMDG_02081"/>
<keyword evidence="5 14" id="KW-0808">Transferase</keyword>
<dbReference type="InterPro" id="IPR005599">
    <property type="entry name" value="GPI_mannosylTrfase"/>
</dbReference>
<name>A0A177A8Y3_9PEZI</name>
<protein>
    <recommendedName>
        <fullName evidence="12">Mannosyltransferase</fullName>
        <ecNumber evidence="12">2.4.1.-</ecNumber>
    </recommendedName>
</protein>
<evidence type="ECO:0000256" key="6">
    <source>
        <dbReference type="ARBA" id="ARBA00022692"/>
    </source>
</evidence>
<dbReference type="EMBL" id="KV441396">
    <property type="protein sequence ID" value="OAF58619.1"/>
    <property type="molecule type" value="Genomic_DNA"/>
</dbReference>
<evidence type="ECO:0000256" key="8">
    <source>
        <dbReference type="ARBA" id="ARBA00022989"/>
    </source>
</evidence>
<evidence type="ECO:0000313" key="14">
    <source>
        <dbReference type="EMBL" id="OAF58619.1"/>
    </source>
</evidence>
<evidence type="ECO:0000256" key="11">
    <source>
        <dbReference type="ARBA" id="ARBA00048899"/>
    </source>
</evidence>
<evidence type="ECO:0000256" key="12">
    <source>
        <dbReference type="RuleBase" id="RU363075"/>
    </source>
</evidence>
<keyword evidence="13" id="KW-0732">Signal</keyword>
<dbReference type="AlphaFoldDB" id="A0A177A8Y3"/>
<feature type="transmembrane region" description="Helical" evidence="12">
    <location>
        <begin position="310"/>
        <end position="328"/>
    </location>
</feature>
<reference evidence="14" key="1">
    <citation type="submission" date="2016-03" db="EMBL/GenBank/DDBJ databases">
        <title>Updated assembly of Pseudogymnoascus destructans, the fungus causing white-nose syndrome of bats.</title>
        <authorList>
            <person name="Palmer J.M."/>
            <person name="Drees K.P."/>
            <person name="Foster J.T."/>
            <person name="Lindner D.L."/>
        </authorList>
    </citation>
    <scope>NUCLEOTIDE SEQUENCE [LARGE SCALE GENOMIC DNA]</scope>
    <source>
        <strain evidence="14">20631-21</strain>
    </source>
</reference>
<feature type="transmembrane region" description="Helical" evidence="12">
    <location>
        <begin position="357"/>
        <end position="378"/>
    </location>
</feature>
<keyword evidence="7 12" id="KW-0256">Endoplasmic reticulum</keyword>